<dbReference type="EMBL" id="CAJOBA010000355">
    <property type="protein sequence ID" value="CAF3525505.1"/>
    <property type="molecule type" value="Genomic_DNA"/>
</dbReference>
<keyword evidence="5" id="KW-1185">Reference proteome</keyword>
<evidence type="ECO:0000313" key="3">
    <source>
        <dbReference type="EMBL" id="CAF3525505.1"/>
    </source>
</evidence>
<dbReference type="AlphaFoldDB" id="A0A814A685"/>
<reference evidence="2" key="1">
    <citation type="submission" date="2021-02" db="EMBL/GenBank/DDBJ databases">
        <authorList>
            <person name="Nowell W R."/>
        </authorList>
    </citation>
    <scope>NUCLEOTIDE SEQUENCE</scope>
</reference>
<sequence>MATANKDREAFKDLLQKRKHLNGYWVGKRSYSDEDLYDNDHENLYPTDLFDDDDHSAAKRASYLVGKRGTYLVGRDTSKRASYLVGRKRRDLSSNFLTFDPTLEEQRRR</sequence>
<accession>A0A814A685</accession>
<protein>
    <submittedName>
        <fullName evidence="2">Uncharacterized protein</fullName>
    </submittedName>
</protein>
<organism evidence="2 5">
    <name type="scientific">Didymodactylos carnosus</name>
    <dbReference type="NCBI Taxonomy" id="1234261"/>
    <lineage>
        <taxon>Eukaryota</taxon>
        <taxon>Metazoa</taxon>
        <taxon>Spiralia</taxon>
        <taxon>Gnathifera</taxon>
        <taxon>Rotifera</taxon>
        <taxon>Eurotatoria</taxon>
        <taxon>Bdelloidea</taxon>
        <taxon>Philodinida</taxon>
        <taxon>Philodinidae</taxon>
        <taxon>Didymodactylos</taxon>
    </lineage>
</organism>
<dbReference type="Proteomes" id="UP000681722">
    <property type="component" value="Unassembled WGS sequence"/>
</dbReference>
<dbReference type="Proteomes" id="UP000663829">
    <property type="component" value="Unassembled WGS sequence"/>
</dbReference>
<evidence type="ECO:0000313" key="2">
    <source>
        <dbReference type="EMBL" id="CAF0909638.1"/>
    </source>
</evidence>
<proteinExistence type="predicted"/>
<dbReference type="EMBL" id="CAJNOK010000355">
    <property type="protein sequence ID" value="CAF0747251.1"/>
    <property type="molecule type" value="Genomic_DNA"/>
</dbReference>
<name>A0A814A685_9BILA</name>
<dbReference type="EMBL" id="CAJOBC010001650">
    <property type="protein sequence ID" value="CAF3690967.1"/>
    <property type="molecule type" value="Genomic_DNA"/>
</dbReference>
<dbReference type="Proteomes" id="UP000682733">
    <property type="component" value="Unassembled WGS sequence"/>
</dbReference>
<evidence type="ECO:0000313" key="1">
    <source>
        <dbReference type="EMBL" id="CAF0747251.1"/>
    </source>
</evidence>
<evidence type="ECO:0000313" key="5">
    <source>
        <dbReference type="Proteomes" id="UP000663829"/>
    </source>
</evidence>
<evidence type="ECO:0000313" key="4">
    <source>
        <dbReference type="EMBL" id="CAF3690967.1"/>
    </source>
</evidence>
<gene>
    <name evidence="2" type="ORF">GPM918_LOCUS9077</name>
    <name evidence="1" type="ORF">OVA965_LOCUS1800</name>
    <name evidence="4" type="ORF">SRO942_LOCUS9078</name>
    <name evidence="3" type="ORF">TMI583_LOCUS1800</name>
</gene>
<dbReference type="EMBL" id="CAJNOQ010001650">
    <property type="protein sequence ID" value="CAF0909638.1"/>
    <property type="molecule type" value="Genomic_DNA"/>
</dbReference>
<comment type="caution">
    <text evidence="2">The sequence shown here is derived from an EMBL/GenBank/DDBJ whole genome shotgun (WGS) entry which is preliminary data.</text>
</comment>
<dbReference type="OrthoDB" id="9988380at2759"/>
<dbReference type="Proteomes" id="UP000677228">
    <property type="component" value="Unassembled WGS sequence"/>
</dbReference>